<dbReference type="InterPro" id="IPR022357">
    <property type="entry name" value="MIP_CS"/>
</dbReference>
<comment type="subcellular location">
    <subcellularLocation>
        <location evidence="1">Membrane</location>
        <topology evidence="1">Multi-pass membrane protein</topology>
    </subcellularLocation>
</comment>
<comment type="similarity">
    <text evidence="2 9">Belongs to the MIP/aquaporin (TC 1.A.8) family.</text>
</comment>
<protein>
    <submittedName>
        <fullName evidence="12">Aquaporin AQPAnG</fullName>
    </submittedName>
</protein>
<reference evidence="12 13" key="1">
    <citation type="journal article" date="2024" name="Ann. Entomol. Soc. Am.">
        <title>Genomic analyses of the southern and eastern yellowjacket wasps (Hymenoptera: Vespidae) reveal evolutionary signatures of social life.</title>
        <authorList>
            <person name="Catto M.A."/>
            <person name="Caine P.B."/>
            <person name="Orr S.E."/>
            <person name="Hunt B.G."/>
            <person name="Goodisman M.A.D."/>
        </authorList>
    </citation>
    <scope>NUCLEOTIDE SEQUENCE [LARGE SCALE GENOMIC DNA]</scope>
    <source>
        <strain evidence="12">232</strain>
        <tissue evidence="12">Head and thorax</tissue>
    </source>
</reference>
<evidence type="ECO:0000256" key="9">
    <source>
        <dbReference type="RuleBase" id="RU000477"/>
    </source>
</evidence>
<evidence type="ECO:0000256" key="10">
    <source>
        <dbReference type="SAM" id="MobiDB-lite"/>
    </source>
</evidence>
<comment type="subunit">
    <text evidence="3">Homotetramer.</text>
</comment>
<feature type="region of interest" description="Disordered" evidence="10">
    <location>
        <begin position="58"/>
        <end position="83"/>
    </location>
</feature>
<dbReference type="PROSITE" id="PS00221">
    <property type="entry name" value="MIP"/>
    <property type="match status" value="1"/>
</dbReference>
<dbReference type="GO" id="GO:0005886">
    <property type="term" value="C:plasma membrane"/>
    <property type="evidence" value="ECO:0007669"/>
    <property type="project" value="UniProtKB-SubCell"/>
</dbReference>
<keyword evidence="13" id="KW-1185">Reference proteome</keyword>
<feature type="transmembrane region" description="Helical" evidence="11">
    <location>
        <begin position="141"/>
        <end position="159"/>
    </location>
</feature>
<dbReference type="PRINTS" id="PR00783">
    <property type="entry name" value="MINTRINSICP"/>
</dbReference>
<dbReference type="Proteomes" id="UP001607303">
    <property type="component" value="Unassembled WGS sequence"/>
</dbReference>
<keyword evidence="4 9" id="KW-0813">Transport</keyword>
<feature type="transmembrane region" description="Helical" evidence="11">
    <location>
        <begin position="202"/>
        <end position="222"/>
    </location>
</feature>
<name>A0ABD2CTT1_VESMC</name>
<accession>A0ABD2CTT1</accession>
<dbReference type="AlphaFoldDB" id="A0ABD2CTT1"/>
<keyword evidence="7 11" id="KW-1133">Transmembrane helix</keyword>
<evidence type="ECO:0000313" key="13">
    <source>
        <dbReference type="Proteomes" id="UP001607303"/>
    </source>
</evidence>
<organism evidence="12 13">
    <name type="scientific">Vespula maculifrons</name>
    <name type="common">Eastern yellow jacket</name>
    <name type="synonym">Wasp</name>
    <dbReference type="NCBI Taxonomy" id="7453"/>
    <lineage>
        <taxon>Eukaryota</taxon>
        <taxon>Metazoa</taxon>
        <taxon>Ecdysozoa</taxon>
        <taxon>Arthropoda</taxon>
        <taxon>Hexapoda</taxon>
        <taxon>Insecta</taxon>
        <taxon>Pterygota</taxon>
        <taxon>Neoptera</taxon>
        <taxon>Endopterygota</taxon>
        <taxon>Hymenoptera</taxon>
        <taxon>Apocrita</taxon>
        <taxon>Aculeata</taxon>
        <taxon>Vespoidea</taxon>
        <taxon>Vespidae</taxon>
        <taxon>Vespinae</taxon>
        <taxon>Vespula</taxon>
    </lineage>
</organism>
<gene>
    <name evidence="12" type="ORF">V1477_003186</name>
</gene>
<evidence type="ECO:0000256" key="2">
    <source>
        <dbReference type="ARBA" id="ARBA00006175"/>
    </source>
</evidence>
<dbReference type="PANTHER" id="PTHR19139:SF291">
    <property type="entry name" value="AQUAPORIN"/>
    <property type="match status" value="1"/>
</dbReference>
<dbReference type="Pfam" id="PF00230">
    <property type="entry name" value="MIP"/>
    <property type="match status" value="2"/>
</dbReference>
<evidence type="ECO:0000256" key="3">
    <source>
        <dbReference type="ARBA" id="ARBA00011881"/>
    </source>
</evidence>
<evidence type="ECO:0000256" key="6">
    <source>
        <dbReference type="ARBA" id="ARBA00022737"/>
    </source>
</evidence>
<feature type="transmembrane region" description="Helical" evidence="11">
    <location>
        <begin position="321"/>
        <end position="343"/>
    </location>
</feature>
<sequence>MVVVRRKANRRVVHRSETKRDTYVNLWREFLVFHSSVNKTAKRLALARGQKPNVTMNVSTVFPEGHTGNGQETRRKNSYTSKEDEDQTRELCCRVKDIVGLEEVAKIEFLLPLFAEALGTFLLVLIGCASCITWVEGQSPTVLHIAFTFGLAVAALAQARTSGTVDPTGCSETSVHDIKRERKRRVSEIVHARKRSEMFVRLRFMVMVKSMVLMLVLFLGPISGCHVNPAVTVGLFVSGNCSFLKTLCYIVCQSCGAIAGAVVLKMLTPAQQVNQGLGATDLAQGVEAGQGIVMEAIITFLLVLVVHAVTDPKRSDTKGWAPLAIGLAISVSHMAAVPFTGSSMNPARSLGPAVILTYWSNHWVYWVGPIVGGAVAGGLYKMGFRSTKESDEASYDF</sequence>
<feature type="transmembrane region" description="Helical" evidence="11">
    <location>
        <begin position="363"/>
        <end position="380"/>
    </location>
</feature>
<keyword evidence="8 11" id="KW-0472">Membrane</keyword>
<dbReference type="PANTHER" id="PTHR19139">
    <property type="entry name" value="AQUAPORIN TRANSPORTER"/>
    <property type="match status" value="1"/>
</dbReference>
<dbReference type="InterPro" id="IPR034294">
    <property type="entry name" value="Aquaporin_transptr"/>
</dbReference>
<evidence type="ECO:0000256" key="7">
    <source>
        <dbReference type="ARBA" id="ARBA00022989"/>
    </source>
</evidence>
<dbReference type="EMBL" id="JAYRBN010000031">
    <property type="protein sequence ID" value="KAL2748543.1"/>
    <property type="molecule type" value="Genomic_DNA"/>
</dbReference>
<evidence type="ECO:0000256" key="1">
    <source>
        <dbReference type="ARBA" id="ARBA00004141"/>
    </source>
</evidence>
<evidence type="ECO:0000256" key="11">
    <source>
        <dbReference type="SAM" id="Phobius"/>
    </source>
</evidence>
<dbReference type="NCBIfam" id="TIGR00861">
    <property type="entry name" value="MIP"/>
    <property type="match status" value="1"/>
</dbReference>
<evidence type="ECO:0000256" key="8">
    <source>
        <dbReference type="ARBA" id="ARBA00023136"/>
    </source>
</evidence>
<evidence type="ECO:0000256" key="4">
    <source>
        <dbReference type="ARBA" id="ARBA00022448"/>
    </source>
</evidence>
<evidence type="ECO:0000256" key="5">
    <source>
        <dbReference type="ARBA" id="ARBA00022692"/>
    </source>
</evidence>
<dbReference type="SUPFAM" id="SSF81338">
    <property type="entry name" value="Aquaporin-like"/>
    <property type="match status" value="2"/>
</dbReference>
<feature type="transmembrane region" description="Helical" evidence="11">
    <location>
        <begin position="291"/>
        <end position="309"/>
    </location>
</feature>
<proteinExistence type="inferred from homology"/>
<keyword evidence="5 9" id="KW-0812">Transmembrane</keyword>
<dbReference type="Gene3D" id="1.20.1080.10">
    <property type="entry name" value="Glycerol uptake facilitator protein"/>
    <property type="match status" value="2"/>
</dbReference>
<dbReference type="CDD" id="cd00333">
    <property type="entry name" value="MIP"/>
    <property type="match status" value="1"/>
</dbReference>
<keyword evidence="6" id="KW-0677">Repeat</keyword>
<dbReference type="InterPro" id="IPR023271">
    <property type="entry name" value="Aquaporin-like"/>
</dbReference>
<evidence type="ECO:0000313" key="12">
    <source>
        <dbReference type="EMBL" id="KAL2748543.1"/>
    </source>
</evidence>
<comment type="caution">
    <text evidence="12">The sequence shown here is derived from an EMBL/GenBank/DDBJ whole genome shotgun (WGS) entry which is preliminary data.</text>
</comment>
<feature type="transmembrane region" description="Helical" evidence="11">
    <location>
        <begin position="113"/>
        <end position="135"/>
    </location>
</feature>
<dbReference type="InterPro" id="IPR000425">
    <property type="entry name" value="MIP"/>
</dbReference>